<dbReference type="SUPFAM" id="SSF52540">
    <property type="entry name" value="P-loop containing nucleoside triphosphate hydrolases"/>
    <property type="match status" value="1"/>
</dbReference>
<dbReference type="PANTHER" id="PTHR35391:SF7">
    <property type="entry name" value="C2H2-TYPE DOMAIN-CONTAINING PROTEIN"/>
    <property type="match status" value="1"/>
</dbReference>
<evidence type="ECO:0000313" key="4">
    <source>
        <dbReference type="Proteomes" id="UP001642482"/>
    </source>
</evidence>
<evidence type="ECO:0000256" key="1">
    <source>
        <dbReference type="SAM" id="MobiDB-lite"/>
    </source>
</evidence>
<dbReference type="SUPFAM" id="SSF48452">
    <property type="entry name" value="TPR-like"/>
    <property type="match status" value="1"/>
</dbReference>
<dbReference type="InterPro" id="IPR027417">
    <property type="entry name" value="P-loop_NTPase"/>
</dbReference>
<evidence type="ECO:0000313" key="3">
    <source>
        <dbReference type="EMBL" id="CAK7234173.1"/>
    </source>
</evidence>
<feature type="domain" description="C2H2-type" evidence="2">
    <location>
        <begin position="478"/>
        <end position="499"/>
    </location>
</feature>
<dbReference type="InterPro" id="IPR011990">
    <property type="entry name" value="TPR-like_helical_dom_sf"/>
</dbReference>
<organism evidence="3 4">
    <name type="scientific">Sporothrix eucalyptigena</name>
    <dbReference type="NCBI Taxonomy" id="1812306"/>
    <lineage>
        <taxon>Eukaryota</taxon>
        <taxon>Fungi</taxon>
        <taxon>Dikarya</taxon>
        <taxon>Ascomycota</taxon>
        <taxon>Pezizomycotina</taxon>
        <taxon>Sordariomycetes</taxon>
        <taxon>Sordariomycetidae</taxon>
        <taxon>Ophiostomatales</taxon>
        <taxon>Ophiostomataceae</taxon>
        <taxon>Sporothrix</taxon>
    </lineage>
</organism>
<dbReference type="PROSITE" id="PS00028">
    <property type="entry name" value="ZINC_FINGER_C2H2_1"/>
    <property type="match status" value="1"/>
</dbReference>
<dbReference type="Proteomes" id="UP001642482">
    <property type="component" value="Unassembled WGS sequence"/>
</dbReference>
<protein>
    <recommendedName>
        <fullName evidence="2">C2H2-type domain-containing protein</fullName>
    </recommendedName>
</protein>
<dbReference type="EMBL" id="CAWUHD010000131">
    <property type="protein sequence ID" value="CAK7234173.1"/>
    <property type="molecule type" value="Genomic_DNA"/>
</dbReference>
<dbReference type="Gene3D" id="1.25.40.10">
    <property type="entry name" value="Tetratricopeptide repeat domain"/>
    <property type="match status" value="1"/>
</dbReference>
<name>A0ABP0CQB4_9PEZI</name>
<dbReference type="Pfam" id="PF25000">
    <property type="entry name" value="DUF7779"/>
    <property type="match status" value="1"/>
</dbReference>
<proteinExistence type="predicted"/>
<reference evidence="3 4" key="1">
    <citation type="submission" date="2024-01" db="EMBL/GenBank/DDBJ databases">
        <authorList>
            <person name="Allen C."/>
            <person name="Tagirdzhanova G."/>
        </authorList>
    </citation>
    <scope>NUCLEOTIDE SEQUENCE [LARGE SCALE GENOMIC DNA]</scope>
</reference>
<dbReference type="Pfam" id="PF00931">
    <property type="entry name" value="NB-ARC"/>
    <property type="match status" value="1"/>
</dbReference>
<dbReference type="Gene3D" id="3.40.50.300">
    <property type="entry name" value="P-loop containing nucleotide triphosphate hydrolases"/>
    <property type="match status" value="1"/>
</dbReference>
<dbReference type="InterPro" id="IPR002182">
    <property type="entry name" value="NB-ARC"/>
</dbReference>
<feature type="region of interest" description="Disordered" evidence="1">
    <location>
        <begin position="623"/>
        <end position="725"/>
    </location>
</feature>
<dbReference type="PRINTS" id="PR00364">
    <property type="entry name" value="DISEASERSIST"/>
</dbReference>
<dbReference type="InterPro" id="IPR056681">
    <property type="entry name" value="DUF7779"/>
</dbReference>
<accession>A0ABP0CQB4</accession>
<dbReference type="InterPro" id="IPR013087">
    <property type="entry name" value="Znf_C2H2_type"/>
</dbReference>
<feature type="compositionally biased region" description="Basic and acidic residues" evidence="1">
    <location>
        <begin position="629"/>
        <end position="638"/>
    </location>
</feature>
<dbReference type="Pfam" id="PF13424">
    <property type="entry name" value="TPR_12"/>
    <property type="match status" value="1"/>
</dbReference>
<comment type="caution">
    <text evidence="3">The sequence shown here is derived from an EMBL/GenBank/DDBJ whole genome shotgun (WGS) entry which is preliminary data.</text>
</comment>
<gene>
    <name evidence="3" type="ORF">SEUCBS140593_008850</name>
</gene>
<evidence type="ECO:0000259" key="2">
    <source>
        <dbReference type="PROSITE" id="PS00028"/>
    </source>
</evidence>
<feature type="compositionally biased region" description="Polar residues" evidence="1">
    <location>
        <begin position="685"/>
        <end position="712"/>
    </location>
</feature>
<dbReference type="PANTHER" id="PTHR35391">
    <property type="entry name" value="C2H2-TYPE DOMAIN-CONTAINING PROTEIN-RELATED"/>
    <property type="match status" value="1"/>
</dbReference>
<keyword evidence="4" id="KW-1185">Reference proteome</keyword>
<sequence>MDKATHMYDVLGKRRPGVVKAIVAARYENVSQTFNKLCSNFMPFAQLLPETEAQSQAFDDAFARLTTWGYETGAEDQTLDYKLRKSKDLHETVIEALQELQQSLDEGDISCHPVNLVFWYNPSNICATALRFLEDDKLQEWSNRITEDTMPLSVSSSAVIAIDENGVNSRDGMPTTVDGAPFDESQTSDLLETISDIFDFIEESVENLIQLGPSLDHPYPQDIDAYSSSISNTSDISDHLDIERAKIEFPSASNILKTRLGRANWKRRIAQMVVQEQIQRDGKIHVVKKGSKKPHHHDVAQDAFNFQKPTLRYERRKPVQKPPMFLPLTSAAASSAAPSDTASIFDVDHSAPKLTRAESATTLATMATFNSKKVQSAGNSLLQQPPAKEALFPKPPLQLTELAKGKTQHFTCNFCGYDLEAGGKIQTEEDWNQHLLEDLEPYLCTFDKCFSAQETYAQRDEWYRHELESHRIKKTWLCPACMKEFDTKHEATEHLVQIHCRDLTDENEITMMKAMLRQTLSGQNVGTQICPLCGDKVEASACKDHIGRHLEYFALLSIANEDASEEDDSDDIFSQSDDAMSERGRKELVLNTFVTEQFKLHLERGMQPPDLFMDGKDRLDLLDDMSDYDGSRDSESRARGGQNDTRQMLIERMFQTGTSSGSGIQRAAGGRNGESFERDTPARRLTTSTTNSQKTRQAQSQAGPPSLASSTEKLPLLRTWSSPRNPDFMGRDKELANLYKILSEPGRVCVVSGEGGMGKTALAVEYTWRFEQSYHYIFWVQAETPVGSSDTFSQIAQQLRLAPDGTDQDTLIRLGREFLEQIKDKRWLMVLDNVDRWEDIDVYTPNKTSATQGSILITTRHESLTAPSRPVNYFRIMLQELGIEEGRKLLISGLPEELRPEEMSLRDPEYKVAGEIADLVGLPLLIVYVSGYIKKSGCTLSDFWEYWNEWRPNARLSGSKSTEMSREQTTSGRDSVLYVALRDLSADEMKLLKIMAFLDSNGIQREVLEWNDPNKPGPTYLRKSRLRVIISKLKSQSIVSEREQGDREIYTVHRLLQSKLLQDMNANRDERDVIFGIAFELIRNRLPRPSLDTPEQARWNAFKEYLPHVLSLQRAYADPLSIVNVKPFLGLAELFKDGGVLLWQRYIHGDALKLLRSAERVLDQLPQKDDNLRSEINITINLLLQYFGINYRKEIKERSAKILEYRESVLKQKRPDTVTNEDKLVLNNARADYANTLLQFNDFRQAEPIYEACLATYMEIGNIEDGGIAFAIAKLYHHLAYCKMYRREFDEALALSQRAVQIIENVSDMAMTMRYRFDLACITLQSGALQQALDLHQDILKARLGFQGRASYFTLQSQYAVAALCHYLGRLEDAEDLMKSALSKASGRGGKNFWPEAAVARTKYHLSMIMSEHIKTEDTTRETSVDKEKRKEEARKLAIEAKDVLSRMLPYDPDPITGVREEDTLALFDHLQPVFGGRFTGTKLLGYVSKV</sequence>